<gene>
    <name evidence="1" type="ORF">E5163_07385</name>
</gene>
<dbReference type="Proteomes" id="UP000308054">
    <property type="component" value="Unassembled WGS sequence"/>
</dbReference>
<accession>A0A4S2H0X6</accession>
<dbReference type="EMBL" id="SRXW01000002">
    <property type="protein sequence ID" value="TGY88948.1"/>
    <property type="molecule type" value="Genomic_DNA"/>
</dbReference>
<reference evidence="1 2" key="1">
    <citation type="journal article" date="2017" name="Int. J. Syst. Evol. Microbiol.">
        <title>Marinicauda algicola sp. nov., isolated from a marine red alga Rhodosorus marinus.</title>
        <authorList>
            <person name="Jeong S.E."/>
            <person name="Jeon S.H."/>
            <person name="Chun B.H."/>
            <person name="Kim D.W."/>
            <person name="Jeon C.O."/>
        </authorList>
    </citation>
    <scope>NUCLEOTIDE SEQUENCE [LARGE SCALE GENOMIC DNA]</scope>
    <source>
        <strain evidence="1 2">JCM 31718</strain>
    </source>
</reference>
<proteinExistence type="predicted"/>
<dbReference type="AlphaFoldDB" id="A0A4S2H0X6"/>
<organism evidence="1 2">
    <name type="scientific">Marinicauda algicola</name>
    <dbReference type="NCBI Taxonomy" id="2029849"/>
    <lineage>
        <taxon>Bacteria</taxon>
        <taxon>Pseudomonadati</taxon>
        <taxon>Pseudomonadota</taxon>
        <taxon>Alphaproteobacteria</taxon>
        <taxon>Maricaulales</taxon>
        <taxon>Maricaulaceae</taxon>
        <taxon>Marinicauda</taxon>
    </lineage>
</organism>
<evidence type="ECO:0000313" key="2">
    <source>
        <dbReference type="Proteomes" id="UP000308054"/>
    </source>
</evidence>
<protein>
    <submittedName>
        <fullName evidence="1">Uncharacterized protein</fullName>
    </submittedName>
</protein>
<keyword evidence="2" id="KW-1185">Reference proteome</keyword>
<evidence type="ECO:0000313" key="1">
    <source>
        <dbReference type="EMBL" id="TGY88948.1"/>
    </source>
</evidence>
<name>A0A4S2H0X6_9PROT</name>
<sequence length="201" mass="21552">MLAAILSLLQGASAGLSCEVIYHAPERGEVRVSLDCPSPPEGYPAVQPIADALVRSVRLPELNTHPEQIYEESFEDAEVRFVFDEAAGAWRSEAVILYAPLSMSRESEIWGVSANCYVAGVIQPGGELGRTVAACELPEEASRSTRRAYERAIGETAERIRGIPGTRPSCVGVPYSHLAGADAPRAPGWEEVCERVASQAG</sequence>
<dbReference type="RefSeq" id="WP_135995488.1">
    <property type="nucleotide sequence ID" value="NZ_CP071057.1"/>
</dbReference>
<comment type="caution">
    <text evidence="1">The sequence shown here is derived from an EMBL/GenBank/DDBJ whole genome shotgun (WGS) entry which is preliminary data.</text>
</comment>